<proteinExistence type="predicted"/>
<evidence type="ECO:0000313" key="2">
    <source>
        <dbReference type="EMBL" id="MBH1942524.1"/>
    </source>
</evidence>
<dbReference type="AlphaFoldDB" id="A0A8J7H6I9"/>
<comment type="caution">
    <text evidence="2">The sequence shown here is derived from an EMBL/GenBank/DDBJ whole genome shotgun (WGS) entry which is preliminary data.</text>
</comment>
<feature type="domain" description="DUF8091" evidence="1">
    <location>
        <begin position="29"/>
        <end position="182"/>
    </location>
</feature>
<keyword evidence="3" id="KW-1185">Reference proteome</keyword>
<organism evidence="2 3">
    <name type="scientific">Mobilitalea sibirica</name>
    <dbReference type="NCBI Taxonomy" id="1462919"/>
    <lineage>
        <taxon>Bacteria</taxon>
        <taxon>Bacillati</taxon>
        <taxon>Bacillota</taxon>
        <taxon>Clostridia</taxon>
        <taxon>Lachnospirales</taxon>
        <taxon>Lachnospiraceae</taxon>
        <taxon>Mobilitalea</taxon>
    </lineage>
</organism>
<dbReference type="InterPro" id="IPR058404">
    <property type="entry name" value="DUF8091"/>
</dbReference>
<dbReference type="EMBL" id="JAEAGR010000025">
    <property type="protein sequence ID" value="MBH1942524.1"/>
    <property type="molecule type" value="Genomic_DNA"/>
</dbReference>
<accession>A0A8J7H6I9</accession>
<evidence type="ECO:0000313" key="3">
    <source>
        <dbReference type="Proteomes" id="UP000623269"/>
    </source>
</evidence>
<protein>
    <recommendedName>
        <fullName evidence="1">DUF8091 domain-containing protein</fullName>
    </recommendedName>
</protein>
<gene>
    <name evidence="2" type="ORF">I5677_16650</name>
</gene>
<dbReference type="RefSeq" id="WP_197662777.1">
    <property type="nucleotide sequence ID" value="NZ_JAEAGR010000025.1"/>
</dbReference>
<name>A0A8J7H6I9_9FIRM</name>
<evidence type="ECO:0000259" key="1">
    <source>
        <dbReference type="Pfam" id="PF26351"/>
    </source>
</evidence>
<dbReference type="Proteomes" id="UP000623269">
    <property type="component" value="Unassembled WGS sequence"/>
</dbReference>
<reference evidence="2" key="1">
    <citation type="submission" date="2020-12" db="EMBL/GenBank/DDBJ databases">
        <title>M. sibirica DSM 26468T genome.</title>
        <authorList>
            <person name="Thieme N."/>
            <person name="Rettenmaier R."/>
            <person name="Zverlov V."/>
            <person name="Liebl W."/>
        </authorList>
    </citation>
    <scope>NUCLEOTIDE SEQUENCE</scope>
    <source>
        <strain evidence="2">DSM 26468</strain>
    </source>
</reference>
<dbReference type="Pfam" id="PF26351">
    <property type="entry name" value="DUF8091"/>
    <property type="match status" value="1"/>
</dbReference>
<sequence>MDKELFQQVCDEVIGRQQGLNGIGTLGEKTIHSVLKCYLSPECDHQEIKVSGFVADICNGHEIIEIQTRNFDKLRRKLNAFLSLYPVTIVYPIHSTKWIRWVNPQTGEISPPRKSPKRGIPYSILPELYKIKNFLLEPNLNLHIVMLDLEEYKYLDGWSKDKKKGSTRCDGIPTDLVNEIKINNISDYKLLIPDILDQEFTSKDYKKASGLSLHNSQTALNILNYVGVVERVGKKGNTYLYNRVSVQ</sequence>